<dbReference type="Gene3D" id="1.10.260.40">
    <property type="entry name" value="lambda repressor-like DNA-binding domains"/>
    <property type="match status" value="1"/>
</dbReference>
<dbReference type="CDD" id="cd00093">
    <property type="entry name" value="HTH_XRE"/>
    <property type="match status" value="1"/>
</dbReference>
<evidence type="ECO:0000259" key="1">
    <source>
        <dbReference type="PROSITE" id="PS50943"/>
    </source>
</evidence>
<dbReference type="SUPFAM" id="SSF47413">
    <property type="entry name" value="lambda repressor-like DNA-binding domains"/>
    <property type="match status" value="1"/>
</dbReference>
<dbReference type="SMART" id="SM00530">
    <property type="entry name" value="HTH_XRE"/>
    <property type="match status" value="1"/>
</dbReference>
<keyword evidence="3" id="KW-1185">Reference proteome</keyword>
<feature type="domain" description="HTH cro/C1-type" evidence="1">
    <location>
        <begin position="10"/>
        <end position="64"/>
    </location>
</feature>
<proteinExistence type="predicted"/>
<comment type="caution">
    <text evidence="2">The sequence shown here is derived from an EMBL/GenBank/DDBJ whole genome shotgun (WGS) entry which is preliminary data.</text>
</comment>
<dbReference type="Pfam" id="PF01381">
    <property type="entry name" value="HTH_3"/>
    <property type="match status" value="1"/>
</dbReference>
<protein>
    <submittedName>
        <fullName evidence="2">Transcriptional regulator</fullName>
    </submittedName>
</protein>
<reference evidence="2 3" key="1">
    <citation type="submission" date="2018-02" db="EMBL/GenBank/DDBJ databases">
        <title>Whole genome sequencing of endophytic bacterium.</title>
        <authorList>
            <person name="Eedara R."/>
            <person name="Podile A.R."/>
        </authorList>
    </citation>
    <scope>NUCLEOTIDE SEQUENCE [LARGE SCALE GENOMIC DNA]</scope>
    <source>
        <strain evidence="2 3">RP1T</strain>
    </source>
</reference>
<name>A0A2S9QBT4_9HYPH</name>
<dbReference type="AlphaFoldDB" id="A0A2S9QBT4"/>
<dbReference type="InterPro" id="IPR001387">
    <property type="entry name" value="Cro/C1-type_HTH"/>
</dbReference>
<dbReference type="RefSeq" id="WP_105863032.1">
    <property type="nucleotide sequence ID" value="NZ_PUEJ01000005.1"/>
</dbReference>
<dbReference type="PROSITE" id="PS50943">
    <property type="entry name" value="HTH_CROC1"/>
    <property type="match status" value="1"/>
</dbReference>
<dbReference type="InterPro" id="IPR010982">
    <property type="entry name" value="Lambda_DNA-bd_dom_sf"/>
</dbReference>
<organism evidence="2 3">
    <name type="scientific">Labrys okinawensis</name>
    <dbReference type="NCBI Taxonomy" id="346911"/>
    <lineage>
        <taxon>Bacteria</taxon>
        <taxon>Pseudomonadati</taxon>
        <taxon>Pseudomonadota</taxon>
        <taxon>Alphaproteobacteria</taxon>
        <taxon>Hyphomicrobiales</taxon>
        <taxon>Xanthobacteraceae</taxon>
        <taxon>Labrys</taxon>
    </lineage>
</organism>
<dbReference type="GO" id="GO:0003677">
    <property type="term" value="F:DNA binding"/>
    <property type="evidence" value="ECO:0007669"/>
    <property type="project" value="InterPro"/>
</dbReference>
<dbReference type="Proteomes" id="UP000237682">
    <property type="component" value="Unassembled WGS sequence"/>
</dbReference>
<sequence>MNAIEQGRALRRLRMLKGIKQSHLAELFGVDQASISRWERGIMPLGQDRWVAVLGLLAATPVPAEDAALKRLVASSTAKVHLICDHSHCLLAASLPRQAEWHVDLPELLGRSLLPYASDEILAAEERLAARGWHEGYLASLTLETGANGDPVLPIEPSRVLWERVRLADGSAGRLVTTVT</sequence>
<evidence type="ECO:0000313" key="3">
    <source>
        <dbReference type="Proteomes" id="UP000237682"/>
    </source>
</evidence>
<evidence type="ECO:0000313" key="2">
    <source>
        <dbReference type="EMBL" id="PRH86807.1"/>
    </source>
</evidence>
<dbReference type="EMBL" id="PUEJ01000005">
    <property type="protein sequence ID" value="PRH86807.1"/>
    <property type="molecule type" value="Genomic_DNA"/>
</dbReference>
<accession>A0A2S9QBT4</accession>
<gene>
    <name evidence="2" type="ORF">C5L14_16035</name>
</gene>
<dbReference type="OrthoDB" id="123556at2"/>